<protein>
    <submittedName>
        <fullName evidence="4">Glycosyltransferase family 15 protein</fullName>
    </submittedName>
</protein>
<evidence type="ECO:0000256" key="2">
    <source>
        <dbReference type="ARBA" id="ARBA00022679"/>
    </source>
</evidence>
<dbReference type="Proteomes" id="UP000070444">
    <property type="component" value="Unassembled WGS sequence"/>
</dbReference>
<feature type="active site" description="Nucleophile" evidence="3">
    <location>
        <position position="190"/>
    </location>
</feature>
<dbReference type="PANTHER" id="PTHR31121:SF6">
    <property type="entry name" value="ALPHA-1,2 MANNOSYLTRANSFERASE KTR1"/>
    <property type="match status" value="1"/>
</dbReference>
<dbReference type="PIRSF" id="PIRSF018153">
    <property type="entry name" value="Glyco_trans_15"/>
    <property type="match status" value="1"/>
</dbReference>
<dbReference type="GO" id="GO:0005794">
    <property type="term" value="C:Golgi apparatus"/>
    <property type="evidence" value="ECO:0007669"/>
    <property type="project" value="TreeGrafter"/>
</dbReference>
<dbReference type="GO" id="GO:0000032">
    <property type="term" value="P:cell wall mannoprotein biosynthetic process"/>
    <property type="evidence" value="ECO:0007669"/>
    <property type="project" value="TreeGrafter"/>
</dbReference>
<dbReference type="Pfam" id="PF01793">
    <property type="entry name" value="Glyco_transf_15"/>
    <property type="match status" value="1"/>
</dbReference>
<accession>A0A137PFP1</accession>
<keyword evidence="5" id="KW-1185">Reference proteome</keyword>
<keyword evidence="2 4" id="KW-0808">Transferase</keyword>
<organism evidence="4 5">
    <name type="scientific">Conidiobolus coronatus (strain ATCC 28846 / CBS 209.66 / NRRL 28638)</name>
    <name type="common">Delacroixia coronata</name>
    <dbReference type="NCBI Taxonomy" id="796925"/>
    <lineage>
        <taxon>Eukaryota</taxon>
        <taxon>Fungi</taxon>
        <taxon>Fungi incertae sedis</taxon>
        <taxon>Zoopagomycota</taxon>
        <taxon>Entomophthoromycotina</taxon>
        <taxon>Entomophthoromycetes</taxon>
        <taxon>Entomophthorales</taxon>
        <taxon>Ancylistaceae</taxon>
        <taxon>Conidiobolus</taxon>
    </lineage>
</organism>
<sequence length="304" mass="36613">MRQLEARFNNRHNYPYVFLNDEEFSTEFKDRVRNLTDAKVEFGLIPPEHWGYPDYVDPRKAAQNRIDSADMIYGSSESYRHMCRFESGFFFRHELTQKYDYYWRVEPNIQFYCDIEPDPFQYIHDNNIQYGFTITMPEYDRTIPSLWQTVKDYLNENNLMEKVINNPSHKWVTNDGMESYNMCHFWTNFEIASFKLWRSEEYLKFFDYLDRSGGYFYERWGDAPVHSIYASLFLPPEQIHFFENIGYNHDGFIHCPYNKDSLLHCHCDPNTSYSLTKRSCTADFLKLSSQLGSQFKEFGYRLSV</sequence>
<dbReference type="AlphaFoldDB" id="A0A137PFP1"/>
<dbReference type="SUPFAM" id="SSF53448">
    <property type="entry name" value="Nucleotide-diphospho-sugar transferases"/>
    <property type="match status" value="1"/>
</dbReference>
<dbReference type="GO" id="GO:0016020">
    <property type="term" value="C:membrane"/>
    <property type="evidence" value="ECO:0007669"/>
    <property type="project" value="InterPro"/>
</dbReference>
<dbReference type="FunFam" id="3.90.550.10:FF:000051">
    <property type="entry name" value="Alpha-1,2-mannosyltransferase (Ktr4)"/>
    <property type="match status" value="1"/>
</dbReference>
<dbReference type="OrthoDB" id="439943at2759"/>
<dbReference type="Gene3D" id="3.90.550.10">
    <property type="entry name" value="Spore Coat Polysaccharide Biosynthesis Protein SpsA, Chain A"/>
    <property type="match status" value="1"/>
</dbReference>
<reference evidence="4 5" key="1">
    <citation type="journal article" date="2015" name="Genome Biol. Evol.">
        <title>Phylogenomic analyses indicate that early fungi evolved digesting cell walls of algal ancestors of land plants.</title>
        <authorList>
            <person name="Chang Y."/>
            <person name="Wang S."/>
            <person name="Sekimoto S."/>
            <person name="Aerts A.L."/>
            <person name="Choi C."/>
            <person name="Clum A."/>
            <person name="LaButti K.M."/>
            <person name="Lindquist E.A."/>
            <person name="Yee Ngan C."/>
            <person name="Ohm R.A."/>
            <person name="Salamov A.A."/>
            <person name="Grigoriev I.V."/>
            <person name="Spatafora J.W."/>
            <person name="Berbee M.L."/>
        </authorList>
    </citation>
    <scope>NUCLEOTIDE SEQUENCE [LARGE SCALE GENOMIC DNA]</scope>
    <source>
        <strain evidence="4 5">NRRL 28638</strain>
    </source>
</reference>
<dbReference type="OMA" id="TIAMYEY"/>
<dbReference type="GO" id="GO:0006487">
    <property type="term" value="P:protein N-linked glycosylation"/>
    <property type="evidence" value="ECO:0007669"/>
    <property type="project" value="TreeGrafter"/>
</dbReference>
<evidence type="ECO:0000313" key="4">
    <source>
        <dbReference type="EMBL" id="KXN73818.1"/>
    </source>
</evidence>
<gene>
    <name evidence="4" type="ORF">CONCODRAFT_55188</name>
</gene>
<dbReference type="PANTHER" id="PTHR31121">
    <property type="entry name" value="ALPHA-1,2 MANNOSYLTRANSFERASE KTR1"/>
    <property type="match status" value="1"/>
</dbReference>
<evidence type="ECO:0000313" key="5">
    <source>
        <dbReference type="Proteomes" id="UP000070444"/>
    </source>
</evidence>
<evidence type="ECO:0000256" key="1">
    <source>
        <dbReference type="ARBA" id="ARBA00007677"/>
    </source>
</evidence>
<evidence type="ECO:0000256" key="3">
    <source>
        <dbReference type="PIRSR" id="PIRSR018153-1"/>
    </source>
</evidence>
<dbReference type="InterPro" id="IPR029044">
    <property type="entry name" value="Nucleotide-diphossugar_trans"/>
</dbReference>
<proteinExistence type="inferred from homology"/>
<dbReference type="EMBL" id="KQ964431">
    <property type="protein sequence ID" value="KXN73818.1"/>
    <property type="molecule type" value="Genomic_DNA"/>
</dbReference>
<comment type="similarity">
    <text evidence="1">Belongs to the glycosyltransferase 15 family.</text>
</comment>
<dbReference type="InterPro" id="IPR002685">
    <property type="entry name" value="Glyco_trans_15"/>
</dbReference>
<name>A0A137PFP1_CONC2</name>
<dbReference type="GO" id="GO:0000026">
    <property type="term" value="F:alpha-1,2-mannosyltransferase activity"/>
    <property type="evidence" value="ECO:0007669"/>
    <property type="project" value="TreeGrafter"/>
</dbReference>